<dbReference type="CDD" id="cd00082">
    <property type="entry name" value="HisKA"/>
    <property type="match status" value="1"/>
</dbReference>
<dbReference type="PROSITE" id="PS50113">
    <property type="entry name" value="PAC"/>
    <property type="match status" value="1"/>
</dbReference>
<dbReference type="RefSeq" id="WP_184748719.1">
    <property type="nucleotide sequence ID" value="NZ_JACHGJ010000012.1"/>
</dbReference>
<dbReference type="InterPro" id="IPR000700">
    <property type="entry name" value="PAS-assoc_C"/>
</dbReference>
<keyword evidence="8" id="KW-1185">Reference proteome</keyword>
<dbReference type="EMBL" id="JACHGJ010000012">
    <property type="protein sequence ID" value="MBB6482481.1"/>
    <property type="molecule type" value="Genomic_DNA"/>
</dbReference>
<dbReference type="EC" id="2.7.13.3" evidence="2"/>
<dbReference type="SUPFAM" id="SSF55874">
    <property type="entry name" value="ATPase domain of HSP90 chaperone/DNA topoisomerase II/histidine kinase"/>
    <property type="match status" value="1"/>
</dbReference>
<dbReference type="InterPro" id="IPR003594">
    <property type="entry name" value="HATPase_dom"/>
</dbReference>
<dbReference type="Gene3D" id="1.10.287.130">
    <property type="match status" value="1"/>
</dbReference>
<dbReference type="Gene3D" id="3.30.450.20">
    <property type="entry name" value="PAS domain"/>
    <property type="match status" value="2"/>
</dbReference>
<evidence type="ECO:0000256" key="3">
    <source>
        <dbReference type="ARBA" id="ARBA00022553"/>
    </source>
</evidence>
<dbReference type="GO" id="GO:0006355">
    <property type="term" value="P:regulation of DNA-templated transcription"/>
    <property type="evidence" value="ECO:0007669"/>
    <property type="project" value="InterPro"/>
</dbReference>
<feature type="domain" description="PAS" evidence="5">
    <location>
        <begin position="338"/>
        <end position="383"/>
    </location>
</feature>
<dbReference type="SMART" id="SM00091">
    <property type="entry name" value="PAS"/>
    <property type="match status" value="2"/>
</dbReference>
<evidence type="ECO:0000256" key="1">
    <source>
        <dbReference type="ARBA" id="ARBA00000085"/>
    </source>
</evidence>
<dbReference type="InterPro" id="IPR036890">
    <property type="entry name" value="HATPase_C_sf"/>
</dbReference>
<evidence type="ECO:0000259" key="5">
    <source>
        <dbReference type="PROSITE" id="PS50112"/>
    </source>
</evidence>
<dbReference type="InterPro" id="IPR036097">
    <property type="entry name" value="HisK_dim/P_sf"/>
</dbReference>
<evidence type="ECO:0000259" key="4">
    <source>
        <dbReference type="PROSITE" id="PS50109"/>
    </source>
</evidence>
<dbReference type="CDD" id="cd00130">
    <property type="entry name" value="PAS"/>
    <property type="match status" value="1"/>
</dbReference>
<dbReference type="PRINTS" id="PR00344">
    <property type="entry name" value="BCTRLSENSOR"/>
</dbReference>
<dbReference type="SMART" id="SM00387">
    <property type="entry name" value="HATPase_c"/>
    <property type="match status" value="1"/>
</dbReference>
<dbReference type="InterPro" id="IPR004358">
    <property type="entry name" value="Sig_transdc_His_kin-like_C"/>
</dbReference>
<dbReference type="InterPro" id="IPR035965">
    <property type="entry name" value="PAS-like_dom_sf"/>
</dbReference>
<dbReference type="SMART" id="SM00388">
    <property type="entry name" value="HisKA"/>
    <property type="match status" value="1"/>
</dbReference>
<organism evidence="7 8">
    <name type="scientific">Spirochaeta isovalerica</name>
    <dbReference type="NCBI Taxonomy" id="150"/>
    <lineage>
        <taxon>Bacteria</taxon>
        <taxon>Pseudomonadati</taxon>
        <taxon>Spirochaetota</taxon>
        <taxon>Spirochaetia</taxon>
        <taxon>Spirochaetales</taxon>
        <taxon>Spirochaetaceae</taxon>
        <taxon>Spirochaeta</taxon>
    </lineage>
</organism>
<gene>
    <name evidence="7" type="ORF">HNR50_004180</name>
</gene>
<evidence type="ECO:0000256" key="2">
    <source>
        <dbReference type="ARBA" id="ARBA00012438"/>
    </source>
</evidence>
<dbReference type="NCBIfam" id="TIGR00229">
    <property type="entry name" value="sensory_box"/>
    <property type="match status" value="2"/>
</dbReference>
<dbReference type="SUPFAM" id="SSF47384">
    <property type="entry name" value="Homodimeric domain of signal transducing histidine kinase"/>
    <property type="match status" value="1"/>
</dbReference>
<comment type="caution">
    <text evidence="7">The sequence shown here is derived from an EMBL/GenBank/DDBJ whole genome shotgun (WGS) entry which is preliminary data.</text>
</comment>
<dbReference type="InterPro" id="IPR005467">
    <property type="entry name" value="His_kinase_dom"/>
</dbReference>
<dbReference type="InterPro" id="IPR000014">
    <property type="entry name" value="PAS"/>
</dbReference>
<dbReference type="InterPro" id="IPR003661">
    <property type="entry name" value="HisK_dim/P_dom"/>
</dbReference>
<dbReference type="PANTHER" id="PTHR43065">
    <property type="entry name" value="SENSOR HISTIDINE KINASE"/>
    <property type="match status" value="1"/>
</dbReference>
<dbReference type="Gene3D" id="3.30.565.10">
    <property type="entry name" value="Histidine kinase-like ATPase, C-terminal domain"/>
    <property type="match status" value="1"/>
</dbReference>
<proteinExistence type="predicted"/>
<dbReference type="GO" id="GO:0000155">
    <property type="term" value="F:phosphorelay sensor kinase activity"/>
    <property type="evidence" value="ECO:0007669"/>
    <property type="project" value="InterPro"/>
</dbReference>
<evidence type="ECO:0000313" key="8">
    <source>
        <dbReference type="Proteomes" id="UP000587760"/>
    </source>
</evidence>
<dbReference type="Pfam" id="PF13426">
    <property type="entry name" value="PAS_9"/>
    <property type="match status" value="2"/>
</dbReference>
<feature type="domain" description="PAS" evidence="5">
    <location>
        <begin position="220"/>
        <end position="268"/>
    </location>
</feature>
<dbReference type="Proteomes" id="UP000587760">
    <property type="component" value="Unassembled WGS sequence"/>
</dbReference>
<name>A0A841RGG5_9SPIO</name>
<dbReference type="Pfam" id="PF00512">
    <property type="entry name" value="HisKA"/>
    <property type="match status" value="1"/>
</dbReference>
<dbReference type="PROSITE" id="PS50112">
    <property type="entry name" value="PAS"/>
    <property type="match status" value="2"/>
</dbReference>
<dbReference type="SUPFAM" id="SSF55785">
    <property type="entry name" value="PYP-like sensor domain (PAS domain)"/>
    <property type="match status" value="2"/>
</dbReference>
<sequence>MSKKPTYRELEQRIFELEKIVSTSAHSAESKEAEIKVEYISLMQQSINSFMLDQTLINNYEELIKSIVVQIDQLLRPVFTVFNTFNQETHILKVQEIKANHNILNLAVKIGGERILSTRTKVDAEMYEDIASKRLKVISTLYEATGGTISKPISLALAKAMKIKCFLGFSYLVDNLLSATTLIALKEKPDAFTMHLLQNYTYFTSLSIKRVLTESSLKQSEAKFRAIVKNASPVVFTINKEGTFLLSEGKSLKALGLKPGQVVGMSAFEIYKDYPAITKGIKDALAGRISRDVVQVGNIFFDVLFSPNIDDSGNINSILGMAIDITERKQAEKELQKAKNYISNIIDSMPSVLISVDDNGVVTQWNNEAENKTDFTSKEAIDQPLALLIPRLDCILKNIEEAMESGRVHSFTRQAYYNKDGEKQYEDITIYPLISDDAKGAVIRIDDVTEQVRVEEMLVQSEKLLSVGGLAAGMAHEINNPLGGIIQSAAVLRRRLTDSKMPANKRAAEEFDISIKKIISYLEARDVFKLLDRIDESGMRAAGIVSNMLSFTRKSDISHSPHYLDELLDKSIELAESDYNLMKKYDFRQIEIFREYDENLPAVPCQSGEVQQVFLNILRNGAEAMLDHMTEDSEKKAQFTLRIVLEKEIVRIEIEDKGPGMDENTRKRIFEPFFTTKQTGQGTGLGLSISYFIITEHHGGEMSVMSTPGEGSTFIICLPLKGK</sequence>
<dbReference type="PROSITE" id="PS50109">
    <property type="entry name" value="HIS_KIN"/>
    <property type="match status" value="1"/>
</dbReference>
<comment type="catalytic activity">
    <reaction evidence="1">
        <text>ATP + protein L-histidine = ADP + protein N-phospho-L-histidine.</text>
        <dbReference type="EC" id="2.7.13.3"/>
    </reaction>
</comment>
<keyword evidence="3" id="KW-0597">Phosphoprotein</keyword>
<dbReference type="Pfam" id="PF02518">
    <property type="entry name" value="HATPase_c"/>
    <property type="match status" value="1"/>
</dbReference>
<reference evidence="7 8" key="1">
    <citation type="submission" date="2020-08" db="EMBL/GenBank/DDBJ databases">
        <title>Genomic Encyclopedia of Type Strains, Phase IV (KMG-IV): sequencing the most valuable type-strain genomes for metagenomic binning, comparative biology and taxonomic classification.</title>
        <authorList>
            <person name="Goeker M."/>
        </authorList>
    </citation>
    <scope>NUCLEOTIDE SEQUENCE [LARGE SCALE GENOMIC DNA]</scope>
    <source>
        <strain evidence="7 8">DSM 2461</strain>
    </source>
</reference>
<evidence type="ECO:0000313" key="7">
    <source>
        <dbReference type="EMBL" id="MBB6482481.1"/>
    </source>
</evidence>
<protein>
    <recommendedName>
        <fullName evidence="2">histidine kinase</fullName>
        <ecNumber evidence="2">2.7.13.3</ecNumber>
    </recommendedName>
</protein>
<feature type="domain" description="PAC" evidence="6">
    <location>
        <begin position="283"/>
        <end position="337"/>
    </location>
</feature>
<feature type="domain" description="Histidine kinase" evidence="4">
    <location>
        <begin position="473"/>
        <end position="722"/>
    </location>
</feature>
<evidence type="ECO:0000259" key="6">
    <source>
        <dbReference type="PROSITE" id="PS50113"/>
    </source>
</evidence>
<dbReference type="AlphaFoldDB" id="A0A841RGG5"/>
<dbReference type="PANTHER" id="PTHR43065:SF42">
    <property type="entry name" value="TWO-COMPONENT SENSOR PPRA"/>
    <property type="match status" value="1"/>
</dbReference>
<dbReference type="GO" id="GO:0005524">
    <property type="term" value="F:ATP binding"/>
    <property type="evidence" value="ECO:0007669"/>
    <property type="project" value="UniProtKB-KW"/>
</dbReference>
<accession>A0A841RGG5</accession>